<dbReference type="EMBL" id="VDLU01000004">
    <property type="protein sequence ID" value="TNJ26975.1"/>
    <property type="molecule type" value="Genomic_DNA"/>
</dbReference>
<sequence length="1276" mass="142245">MNARITGPDTSSPDLSEDEVIRLSAWASQHGAFLDESPTFSQPPANSHKTLLSPLEHLSDWHDASYFCSYISALYPGHPPFSPSNLELTQAQREQILKPLTLYAAHLLTVRDRHRAITALPKTPFSHYYFGGASLSFNPTPNGAHIKPIEGLLEPLYAFNLDSPSVPPSNSPRILDTLLAVTGYRDDAEAAAQKLMGTLIKRLFRGSYNSELRLCFELVQTHLSRGPLPSRTELVQGIPYLDWLYGAPLSFALPGRTYNPDWPEPGDLHSLLRFTIDHVDTGISPGVAAIDWLRGYPLPLLCLLERSGVFSESYTSLWNLPQSGSLRHLSASTSTDPVRYSFIMAPLINTLLKMEEARNSRYAALLDVFLFGMMYGSPRAHKSSQDHSDIALQGPRLLELDVSFLFHTLRPVCVATPQNFHGARRTVQFVVVPFEFLPLLGPDSNGMFTRWFQGYYHTIRTVINAVTMFELRSGRLSHPVYTFLVESLARPEEERVLPHSVLLGVPPVTPPAAAPYSSLLIKGLLVTFPFRSQASVLCGSLSGSLFLTFFHLLGEISGLCLDSGSVQRQLLMHVHQNPELFRLPSSRLFSALLKATRDAFREHLGHELESVITTFVPDNATHIPSSSHENHTYFDIRMANLLYNQALYTYRHRLESDDLRSPTLSTSVREEVLDILSTEFPLFLLRRVFRVFSARQPCCGRCCATLGAPTLEEYFKVAHPMVRKFLPDAAPYVLENKRGPTQTKQAIYFISHKEHLIVSMPICSCEGVSTLLRWEEDTQLCDRLDQQWYWLFQRSSWRLDAQYAELLSRNIVYRMVYAAMQADGVHKQGYLSNVESSPGGRLVRMYEELSTTMKQSITQLVDLRSGETHDPFSCGLLPISLGCTFHAALSNSIAHIFLDRVLLCLSGDIRAYLSHLDADSTIGASLILSLKRGSAMVEAYASELRSVMSRNSGSQLARLLWIYQDLNAERQRLSAIEILVLVLEHNRLLQRRSDDMQNIYDALHAYASNGVDAQVLRTMVFREFYQADWVGILRGLGKVIQTMSGEVDPSYGTASALGLLHAFTDVTLAGIVFASGGTPCAPFWTEYIVLATACPAIHVLLCTCLISDLLEGVPHKILETSLIRVETRPLSPHTFSRALEARNHTPLMATLILCCCGISYDIAAGLFRSEAIVYQAASRFASHHFTAGPPNSGHVHICNNPLRLADETDLLRRRVLSVGCRGCISSTFGCGFMAPTDGQVGRSDATILTEFLQVMGLLWLNSPTSNEGFDLPDKLF</sequence>
<organism evidence="1 2">
    <name type="scientific">Giardia muris</name>
    <dbReference type="NCBI Taxonomy" id="5742"/>
    <lineage>
        <taxon>Eukaryota</taxon>
        <taxon>Metamonada</taxon>
        <taxon>Diplomonadida</taxon>
        <taxon>Hexamitidae</taxon>
        <taxon>Giardiinae</taxon>
        <taxon>Giardia</taxon>
    </lineage>
</organism>
<reference evidence="1 2" key="1">
    <citation type="submission" date="2019-05" db="EMBL/GenBank/DDBJ databases">
        <title>The compact genome of Giardia muris reveals important steps in the evolution of intestinal protozoan parasites.</title>
        <authorList>
            <person name="Xu F."/>
            <person name="Jimenez-Gonzalez A."/>
            <person name="Einarsson E."/>
            <person name="Astvaldsson A."/>
            <person name="Peirasmaki D."/>
            <person name="Eckmann L."/>
            <person name="Andersson J.O."/>
            <person name="Svard S.G."/>
            <person name="Jerlstrom-Hultqvist J."/>
        </authorList>
    </citation>
    <scope>NUCLEOTIDE SEQUENCE [LARGE SCALE GENOMIC DNA]</scope>
    <source>
        <strain evidence="1 2">Roberts-Thomson</strain>
    </source>
</reference>
<accession>A0A4Z1SQ18</accession>
<evidence type="ECO:0000313" key="2">
    <source>
        <dbReference type="Proteomes" id="UP000315496"/>
    </source>
</evidence>
<dbReference type="AlphaFoldDB" id="A0A4Z1SQ18"/>
<gene>
    <name evidence="1" type="ORF">GMRT_15102</name>
</gene>
<proteinExistence type="predicted"/>
<evidence type="ECO:0000313" key="1">
    <source>
        <dbReference type="EMBL" id="TNJ26975.1"/>
    </source>
</evidence>
<keyword evidence="2" id="KW-1185">Reference proteome</keyword>
<name>A0A4Z1SQ18_GIAMU</name>
<dbReference type="Proteomes" id="UP000315496">
    <property type="component" value="Chromosome 4"/>
</dbReference>
<protein>
    <submittedName>
        <fullName evidence="1">Uncharacterized protein</fullName>
    </submittedName>
</protein>
<comment type="caution">
    <text evidence="1">The sequence shown here is derived from an EMBL/GenBank/DDBJ whole genome shotgun (WGS) entry which is preliminary data.</text>
</comment>
<dbReference type="VEuPathDB" id="GiardiaDB:GMRT_15102"/>